<dbReference type="EMBL" id="AP018930">
    <property type="protein sequence ID" value="BBG25530.1"/>
    <property type="molecule type" value="Genomic_DNA"/>
</dbReference>
<dbReference type="STRING" id="1294262.GCA_001316085_00827"/>
<dbReference type="KEGG" id="step:IC006_0035"/>
<evidence type="ECO:0000313" key="5">
    <source>
        <dbReference type="Proteomes" id="UP000325030"/>
    </source>
</evidence>
<evidence type="ECO:0000259" key="1">
    <source>
        <dbReference type="Pfam" id="PF02754"/>
    </source>
</evidence>
<protein>
    <recommendedName>
        <fullName evidence="1">Cysteine-rich domain-containing protein</fullName>
    </recommendedName>
</protein>
<dbReference type="InterPro" id="IPR051460">
    <property type="entry name" value="HdrC_iron-sulfur_subunit"/>
</dbReference>
<dbReference type="Proteomes" id="UP000322983">
    <property type="component" value="Chromosome"/>
</dbReference>
<dbReference type="AlphaFoldDB" id="A0A510DRE4"/>
<dbReference type="Pfam" id="PF02754">
    <property type="entry name" value="CCG"/>
    <property type="match status" value="1"/>
</dbReference>
<keyword evidence="4" id="KW-1185">Reference proteome</keyword>
<reference evidence="5" key="1">
    <citation type="submission" date="2018-09" db="EMBL/GenBank/DDBJ databases">
        <title>Complete Genome Sequencing of Sulfolobus sp. JCM 16834.</title>
        <authorList>
            <person name="Kato S."/>
            <person name="Itoh T."/>
            <person name="Ohkuma M."/>
        </authorList>
    </citation>
    <scope>NUCLEOTIDE SEQUENCE [LARGE SCALE GENOMIC DNA]</scope>
    <source>
        <strain evidence="5">IC-007</strain>
    </source>
</reference>
<dbReference type="InterPro" id="IPR004017">
    <property type="entry name" value="Cys_rich_dom"/>
</dbReference>
<accession>A0A510E015</accession>
<feature type="domain" description="Cysteine-rich" evidence="1">
    <location>
        <begin position="202"/>
        <end position="286"/>
    </location>
</feature>
<dbReference type="Proteomes" id="UP000325030">
    <property type="component" value="Chromosome"/>
</dbReference>
<dbReference type="GO" id="GO:0005886">
    <property type="term" value="C:plasma membrane"/>
    <property type="evidence" value="ECO:0007669"/>
    <property type="project" value="TreeGrafter"/>
</dbReference>
<dbReference type="GO" id="GO:0016491">
    <property type="term" value="F:oxidoreductase activity"/>
    <property type="evidence" value="ECO:0007669"/>
    <property type="project" value="UniProtKB-ARBA"/>
</dbReference>
<dbReference type="EMBL" id="AP018929">
    <property type="protein sequence ID" value="BBG22751.1"/>
    <property type="molecule type" value="Genomic_DNA"/>
</dbReference>
<dbReference type="PANTHER" id="PTHR43255:SF2">
    <property type="entry name" value="HETERODISULFIDE REDUCTASE RELATED PROTEIN"/>
    <property type="match status" value="1"/>
</dbReference>
<proteinExistence type="predicted"/>
<organism evidence="2 4">
    <name type="scientific">Sulfuracidifex tepidarius</name>
    <dbReference type="NCBI Taxonomy" id="1294262"/>
    <lineage>
        <taxon>Archaea</taxon>
        <taxon>Thermoproteota</taxon>
        <taxon>Thermoprotei</taxon>
        <taxon>Sulfolobales</taxon>
        <taxon>Sulfolobaceae</taxon>
        <taxon>Sulfuracidifex</taxon>
    </lineage>
</organism>
<sequence length="302" mass="34450">MLNLLLLHMDDAIKQFLFSNMKQDFVPFPVDKSICTGWAEGEKKGGETILYTGCMYQLAPLSAIFNRVSRVVSRVSSPQSILRMAKRVHPEKRELERSYKILRNISSILRKNGVNFGYLFEDEPYSGAFLLELGMLDEFEEYARLVKDKLLSMGVKRIITVDPHSQNALSRYSEFFTFDIEVVSYLDLVKDIVKSSKKGTYVIHDSCLYSRFMNKRDVYRSILEKGGISVKEDYMVTSRENSLCCGGPLAPINESLSSEIGKYRATQLKGVSDKVIVQCPFCYMNLSPYVETYDIAEVISCE</sequence>
<evidence type="ECO:0000313" key="2">
    <source>
        <dbReference type="EMBL" id="BBG22751.1"/>
    </source>
</evidence>
<evidence type="ECO:0000313" key="4">
    <source>
        <dbReference type="Proteomes" id="UP000322983"/>
    </source>
</evidence>
<reference evidence="2 4" key="2">
    <citation type="journal article" date="2020" name="Int. J. Syst. Evol. Microbiol.">
        <title>Sulfuracidifex tepidarius gen. nov., sp. nov. and transfer of Sulfolobus metallicus Huber and Stetter 1992 to the genus Sulfuracidifex as Sulfuracidifex metallicus comb. nov.</title>
        <authorList>
            <person name="Itoh T."/>
            <person name="Miura T."/>
            <person name="Sakai H.D."/>
            <person name="Kato S."/>
            <person name="Ohkuma M."/>
            <person name="Takashina T."/>
        </authorList>
    </citation>
    <scope>NUCLEOTIDE SEQUENCE [LARGE SCALE GENOMIC DNA]</scope>
    <source>
        <strain evidence="2 4">IC-006</strain>
        <strain evidence="3">IC-007</strain>
    </source>
</reference>
<gene>
    <name evidence="2" type="ORF">IC006_0035</name>
    <name evidence="3" type="ORF">IC007_0035</name>
</gene>
<evidence type="ECO:0000313" key="3">
    <source>
        <dbReference type="EMBL" id="BBG25530.1"/>
    </source>
</evidence>
<name>A0A510DRE4_9CREN</name>
<accession>A0A510DRE4</accession>
<dbReference type="PANTHER" id="PTHR43255">
    <property type="entry name" value="IRON-SULFUR-BINDING OXIDOREDUCTASE FADF-RELATED-RELATED"/>
    <property type="match status" value="1"/>
</dbReference>